<gene>
    <name evidence="5" type="ORF">JQX41_16835</name>
    <name evidence="6" type="ORF">JQX48_16850</name>
</gene>
<organism evidence="5 7">
    <name type="scientific">Marivita cryptomonadis</name>
    <dbReference type="NCBI Taxonomy" id="505252"/>
    <lineage>
        <taxon>Bacteria</taxon>
        <taxon>Pseudomonadati</taxon>
        <taxon>Pseudomonadota</taxon>
        <taxon>Alphaproteobacteria</taxon>
        <taxon>Rhodobacterales</taxon>
        <taxon>Roseobacteraceae</taxon>
        <taxon>Marivita</taxon>
    </lineage>
</organism>
<reference evidence="5 8" key="1">
    <citation type="submission" date="2021-01" db="EMBL/GenBank/DDBJ databases">
        <title>Diatom-associated Roseobacters Show Island Model of Population Structure.</title>
        <authorList>
            <person name="Qu L."/>
            <person name="Feng X."/>
            <person name="Chen Y."/>
            <person name="Li L."/>
            <person name="Wang X."/>
            <person name="Hu Z."/>
            <person name="Wang H."/>
            <person name="Luo H."/>
        </authorList>
    </citation>
    <scope>NUCLEOTIDE SEQUENCE</scope>
    <source>
        <strain evidence="6 8">CC28-63</strain>
        <strain evidence="5">CC28-69</strain>
    </source>
</reference>
<dbReference type="Gene3D" id="3.90.220.20">
    <property type="entry name" value="DNA methylase specificity domains"/>
    <property type="match status" value="2"/>
</dbReference>
<dbReference type="CDD" id="cd17246">
    <property type="entry name" value="RMtype1_S_SonII-TRD2-CR2_like"/>
    <property type="match status" value="1"/>
</dbReference>
<keyword evidence="8" id="KW-1185">Reference proteome</keyword>
<keyword evidence="2" id="KW-0680">Restriction system</keyword>
<keyword evidence="5" id="KW-0378">Hydrolase</keyword>
<evidence type="ECO:0000313" key="8">
    <source>
        <dbReference type="Proteomes" id="UP000809440"/>
    </source>
</evidence>
<feature type="domain" description="Type I restriction modification DNA specificity" evidence="4">
    <location>
        <begin position="226"/>
        <end position="380"/>
    </location>
</feature>
<keyword evidence="5" id="KW-0540">Nuclease</keyword>
<comment type="caution">
    <text evidence="5">The sequence shown here is derived from an EMBL/GenBank/DDBJ whole genome shotgun (WGS) entry which is preliminary data.</text>
</comment>
<keyword evidence="5" id="KW-0255">Endonuclease</keyword>
<dbReference type="GO" id="GO:0003677">
    <property type="term" value="F:DNA binding"/>
    <property type="evidence" value="ECO:0007669"/>
    <property type="project" value="UniProtKB-KW"/>
</dbReference>
<dbReference type="GO" id="GO:0009307">
    <property type="term" value="P:DNA restriction-modification system"/>
    <property type="evidence" value="ECO:0007669"/>
    <property type="project" value="UniProtKB-KW"/>
</dbReference>
<dbReference type="Proteomes" id="UP000755667">
    <property type="component" value="Unassembled WGS sequence"/>
</dbReference>
<dbReference type="PANTHER" id="PTHR30408:SF12">
    <property type="entry name" value="TYPE I RESTRICTION ENZYME MJAVIII SPECIFICITY SUBUNIT"/>
    <property type="match status" value="1"/>
</dbReference>
<dbReference type="Proteomes" id="UP000809440">
    <property type="component" value="Unassembled WGS sequence"/>
</dbReference>
<evidence type="ECO:0000313" key="6">
    <source>
        <dbReference type="EMBL" id="MBM2418657.1"/>
    </source>
</evidence>
<protein>
    <submittedName>
        <fullName evidence="5">Restriction endonuclease subunit S</fullName>
    </submittedName>
</protein>
<evidence type="ECO:0000313" key="5">
    <source>
        <dbReference type="EMBL" id="MBM2413987.1"/>
    </source>
</evidence>
<dbReference type="RefSeq" id="WP_171046041.1">
    <property type="nucleotide sequence ID" value="NZ_JAFBWU010000012.1"/>
</dbReference>
<dbReference type="InterPro" id="IPR044946">
    <property type="entry name" value="Restrct_endonuc_typeI_TRD_sf"/>
</dbReference>
<feature type="domain" description="Type I restriction modification DNA specificity" evidence="4">
    <location>
        <begin position="34"/>
        <end position="172"/>
    </location>
</feature>
<proteinExistence type="inferred from homology"/>
<evidence type="ECO:0000256" key="1">
    <source>
        <dbReference type="ARBA" id="ARBA00010923"/>
    </source>
</evidence>
<evidence type="ECO:0000259" key="4">
    <source>
        <dbReference type="Pfam" id="PF01420"/>
    </source>
</evidence>
<keyword evidence="3" id="KW-0238">DNA-binding</keyword>
<dbReference type="SUPFAM" id="SSF116734">
    <property type="entry name" value="DNA methylase specificity domain"/>
    <property type="match status" value="2"/>
</dbReference>
<dbReference type="EMBL" id="JAFBXE010000012">
    <property type="protein sequence ID" value="MBM2413987.1"/>
    <property type="molecule type" value="Genomic_DNA"/>
</dbReference>
<name>A0A9Q2NXJ9_9RHOB</name>
<dbReference type="AlphaFoldDB" id="A0A9Q2NXJ9"/>
<dbReference type="PANTHER" id="PTHR30408">
    <property type="entry name" value="TYPE-1 RESTRICTION ENZYME ECOKI SPECIFICITY PROTEIN"/>
    <property type="match status" value="1"/>
</dbReference>
<dbReference type="EMBL" id="JAFBXF010000012">
    <property type="protein sequence ID" value="MBM2418657.1"/>
    <property type="molecule type" value="Genomic_DNA"/>
</dbReference>
<dbReference type="GeneID" id="62639879"/>
<accession>A0A9Q2NXJ9</accession>
<dbReference type="Pfam" id="PF01420">
    <property type="entry name" value="Methylase_S"/>
    <property type="match status" value="2"/>
</dbReference>
<evidence type="ECO:0000313" key="7">
    <source>
        <dbReference type="Proteomes" id="UP000755667"/>
    </source>
</evidence>
<evidence type="ECO:0000256" key="2">
    <source>
        <dbReference type="ARBA" id="ARBA00022747"/>
    </source>
</evidence>
<dbReference type="InterPro" id="IPR000055">
    <property type="entry name" value="Restrct_endonuc_typeI_TRD"/>
</dbReference>
<sequence length="395" mass="43047">MSWSRATLKEEASVITKGTTPTTLGYSVTSSGVPFLRAQNLVDGSVSVGADPLFVSNATHQALKRSKIHPKDVLISIAGTIGRASIVPDDAEEMNCNQAVAIVRTSEKIDRRFMLHWLSSADAQSQMSKSKVTGVISNLSLGQIGALQIPLPPLEEQLRIAGILDAADALRRRRREALALLDTLPGAIFAEMFGDRPDLPTAKIDDVIVNGRTGPFGSQLLKSEFVESGIPVLGIDNVVTNKFVEETPRFITQEKYKALQRYTVIPGDVLITIMGTCGRCAVVPSDVQTMVNTKHLCCLTPDKDRVDSEFLRAAFLFDDDVHRQLEQQTKGSIMSGLNMGIIKGLSIKIPNLEEQKSFAAQLRGINDLIDKTKAHYQELETLFASLQSRAFAGAL</sequence>
<dbReference type="GO" id="GO:0004519">
    <property type="term" value="F:endonuclease activity"/>
    <property type="evidence" value="ECO:0007669"/>
    <property type="project" value="UniProtKB-KW"/>
</dbReference>
<comment type="similarity">
    <text evidence="1">Belongs to the type-I restriction system S methylase family.</text>
</comment>
<evidence type="ECO:0000256" key="3">
    <source>
        <dbReference type="ARBA" id="ARBA00023125"/>
    </source>
</evidence>
<dbReference type="InterPro" id="IPR052021">
    <property type="entry name" value="Type-I_RS_S_subunit"/>
</dbReference>